<dbReference type="Gene3D" id="2.120.10.70">
    <property type="entry name" value="Fucose-specific lectin"/>
    <property type="match status" value="2"/>
</dbReference>
<evidence type="ECO:0000256" key="4">
    <source>
        <dbReference type="ARBA" id="ARBA00022825"/>
    </source>
</evidence>
<evidence type="ECO:0000313" key="9">
    <source>
        <dbReference type="EMBL" id="AGC72812.1"/>
    </source>
</evidence>
<keyword evidence="4 5" id="KW-0720">Serine protease</keyword>
<feature type="active site" description="Charge relay system" evidence="5">
    <location>
        <position position="483"/>
    </location>
</feature>
<feature type="domain" description="Peptidase S8/S53" evidence="7">
    <location>
        <begin position="257"/>
        <end position="531"/>
    </location>
</feature>
<proteinExistence type="inferred from homology"/>
<organism evidence="9">
    <name type="scientific">uncultured bacterium A1Q1_fos_485</name>
    <dbReference type="NCBI Taxonomy" id="1256576"/>
    <lineage>
        <taxon>Bacteria</taxon>
        <taxon>environmental samples</taxon>
    </lineage>
</organism>
<protein>
    <submittedName>
        <fullName evidence="9">Uncharacterized protein</fullName>
    </submittedName>
</protein>
<evidence type="ECO:0000256" key="2">
    <source>
        <dbReference type="ARBA" id="ARBA00022670"/>
    </source>
</evidence>
<dbReference type="InterPro" id="IPR015500">
    <property type="entry name" value="Peptidase_S8_subtilisin-rel"/>
</dbReference>
<dbReference type="CDD" id="cd22954">
    <property type="entry name" value="PLL_lectin"/>
    <property type="match status" value="1"/>
</dbReference>
<evidence type="ECO:0000256" key="3">
    <source>
        <dbReference type="ARBA" id="ARBA00022801"/>
    </source>
</evidence>
<feature type="active site" description="Charge relay system" evidence="5">
    <location>
        <position position="266"/>
    </location>
</feature>
<dbReference type="InterPro" id="IPR050131">
    <property type="entry name" value="Peptidase_S8_subtilisin-like"/>
</dbReference>
<dbReference type="InterPro" id="IPR023828">
    <property type="entry name" value="Peptidase_S8_Ser-AS"/>
</dbReference>
<dbReference type="EMBL" id="JX649912">
    <property type="protein sequence ID" value="AGC72812.1"/>
    <property type="molecule type" value="Genomic_DNA"/>
</dbReference>
<feature type="domain" description="PLL-like beta propeller" evidence="8">
    <location>
        <begin position="544"/>
        <end position="810"/>
    </location>
</feature>
<dbReference type="Pfam" id="PF00082">
    <property type="entry name" value="Peptidase_S8"/>
    <property type="match status" value="1"/>
</dbReference>
<dbReference type="GO" id="GO:0006508">
    <property type="term" value="P:proteolysis"/>
    <property type="evidence" value="ECO:0007669"/>
    <property type="project" value="UniProtKB-KW"/>
</dbReference>
<dbReference type="InterPro" id="IPR036852">
    <property type="entry name" value="Peptidase_S8/S53_dom_sf"/>
</dbReference>
<dbReference type="InterPro" id="IPR000209">
    <property type="entry name" value="Peptidase_S8/S53_dom"/>
</dbReference>
<dbReference type="InterPro" id="IPR058502">
    <property type="entry name" value="PLL-like_beta-prop"/>
</dbReference>
<dbReference type="PROSITE" id="PS51892">
    <property type="entry name" value="SUBTILASE"/>
    <property type="match status" value="1"/>
</dbReference>
<name>L7VUC4_9BACT</name>
<sequence length="812" mass="85959">MNETNGKGQMMGMDGALQAMSTPARPAEMPGSGMAGQAATARTAAASADQMPSGAMDAGASGGQMADSSTPGVMAEGDDAAPEAPTGTQENVLVELRVPTARAALSAFAAAATVATVDFQVDPNYEPVPLIPPASEGAQPRAALSAPAEQTVIIRGTIDPNKIAELEAQPNVVKVWRDTPIAPFGVAVREAPVEQPVDPDLSPLADTPPNPLTMALEPMGSCPIGTCDCSPGTPKGSIADVANYLGVNQIWAAGHRGAGIVVGVVDGGITAAGRAINASDTRHPQWPNKLIARVIGGWPTANWGTTGVTWGWHGNMCATDVLGMAPDAQLYDIRIAEGNAISSALAGFQWAINQHRTNGTPHILTNSWGIFQEAWDTVYARNPNHPFTRKVVEAIQEGIVVLFAAGNCGGTCPDGRCGTDSGPGKSIWGANSHPDVITVGAVNRHEQFVGYSSQGPGALDPLKPDFCSVTHFTGFFNSDSGTSAATPIAAGVTALLKQANPGLAPGQLKTILQKTTKGIGPAGWDQHSGYGILRAKVAHSQIVNPSQWWDWESLGGFCTDGVGVSSWSSERLDCFVVGNDRQLWHKWFAGGWSGWEGLGGNLYSAPAAVSWGPDRIDVFALGGDHAMWHRWWDGAAWHGWESLGGFCTDGVGVSSWAPNRLDCFVVGNDRQLWHKWWDGASWSGWEALGGNLYSAPTAVSWGPNRIDVFALGGDHAMWHKWWDGASWSGWESLGGFCTDGVGVASWAPGRLDCFVIGNDRQLWHKWYDNGWSGWEALGGNLYSAPTAVSWGYKRIDIMALGGDHAMWHKWYG</sequence>
<accession>L7VUC4</accession>
<feature type="region of interest" description="Disordered" evidence="6">
    <location>
        <begin position="20"/>
        <end position="90"/>
    </location>
</feature>
<evidence type="ECO:0000256" key="5">
    <source>
        <dbReference type="PROSITE-ProRule" id="PRU01240"/>
    </source>
</evidence>
<comment type="similarity">
    <text evidence="1 5">Belongs to the peptidase S8 family.</text>
</comment>
<evidence type="ECO:0000259" key="7">
    <source>
        <dbReference type="Pfam" id="PF00082"/>
    </source>
</evidence>
<dbReference type="PANTHER" id="PTHR43806:SF11">
    <property type="entry name" value="CEREVISIN-RELATED"/>
    <property type="match status" value="1"/>
</dbReference>
<keyword evidence="2 5" id="KW-0645">Protease</keyword>
<dbReference type="AlphaFoldDB" id="L7VUC4"/>
<dbReference type="GO" id="GO:0004252">
    <property type="term" value="F:serine-type endopeptidase activity"/>
    <property type="evidence" value="ECO:0007669"/>
    <property type="project" value="UniProtKB-UniRule"/>
</dbReference>
<feature type="compositionally biased region" description="Low complexity" evidence="6">
    <location>
        <begin position="35"/>
        <end position="48"/>
    </location>
</feature>
<dbReference type="SUPFAM" id="SSF52743">
    <property type="entry name" value="Subtilisin-like"/>
    <property type="match status" value="1"/>
</dbReference>
<dbReference type="PRINTS" id="PR00723">
    <property type="entry name" value="SUBTILISIN"/>
</dbReference>
<dbReference type="PANTHER" id="PTHR43806">
    <property type="entry name" value="PEPTIDASE S8"/>
    <property type="match status" value="1"/>
</dbReference>
<evidence type="ECO:0000259" key="8">
    <source>
        <dbReference type="Pfam" id="PF26607"/>
    </source>
</evidence>
<keyword evidence="3 5" id="KW-0378">Hydrolase</keyword>
<dbReference type="Gene3D" id="3.40.50.200">
    <property type="entry name" value="Peptidase S8/S53 domain"/>
    <property type="match status" value="1"/>
</dbReference>
<feature type="active site" description="Charge relay system" evidence="5">
    <location>
        <position position="313"/>
    </location>
</feature>
<reference evidence="9" key="1">
    <citation type="submission" date="2012-09" db="EMBL/GenBank/DDBJ databases">
        <title>Metagenomic Characterization of a Microbial Community in Wastewater Detects High Levels of Antibiotic Resistance.</title>
        <authorList>
            <person name="Abrams M."/>
            <person name="Caldwell A."/>
            <person name="Vandaei E."/>
            <person name="Lee W."/>
            <person name="Perrott J."/>
            <person name="Khan S.Y."/>
            <person name="Ta J."/>
            <person name="Romero D."/>
            <person name="Nguyen V."/>
            <person name="Pourmand N."/>
            <person name="Ouverney C.C."/>
        </authorList>
    </citation>
    <scope>NUCLEOTIDE SEQUENCE</scope>
</reference>
<dbReference type="Pfam" id="PF26607">
    <property type="entry name" value="DUF8189"/>
    <property type="match status" value="1"/>
</dbReference>
<evidence type="ECO:0000256" key="1">
    <source>
        <dbReference type="ARBA" id="ARBA00011073"/>
    </source>
</evidence>
<dbReference type="PROSITE" id="PS00138">
    <property type="entry name" value="SUBTILASE_SER"/>
    <property type="match status" value="1"/>
</dbReference>
<dbReference type="SUPFAM" id="SSF89372">
    <property type="entry name" value="Fucose-specific lectin"/>
    <property type="match status" value="1"/>
</dbReference>
<evidence type="ECO:0000256" key="6">
    <source>
        <dbReference type="SAM" id="MobiDB-lite"/>
    </source>
</evidence>